<evidence type="ECO:0000259" key="2">
    <source>
        <dbReference type="Pfam" id="PF20710"/>
    </source>
</evidence>
<feature type="compositionally biased region" description="Polar residues" evidence="1">
    <location>
        <begin position="73"/>
        <end position="86"/>
    </location>
</feature>
<dbReference type="AlphaFoldDB" id="A0AAD2CCQ5"/>
<proteinExistence type="predicted"/>
<feature type="region of interest" description="Disordered" evidence="1">
    <location>
        <begin position="66"/>
        <end position="86"/>
    </location>
</feature>
<organism evidence="3 4">
    <name type="scientific">Cylindrotheca closterium</name>
    <dbReference type="NCBI Taxonomy" id="2856"/>
    <lineage>
        <taxon>Eukaryota</taxon>
        <taxon>Sar</taxon>
        <taxon>Stramenopiles</taxon>
        <taxon>Ochrophyta</taxon>
        <taxon>Bacillariophyta</taxon>
        <taxon>Bacillariophyceae</taxon>
        <taxon>Bacillariophycidae</taxon>
        <taxon>Bacillariales</taxon>
        <taxon>Bacillariaceae</taxon>
        <taxon>Cylindrotheca</taxon>
    </lineage>
</organism>
<sequence length="262" mass="28806">MKAPSRIAKSVVITNLVNSIRDSSTQPHGGFVRFDTSCGLWYEVGEKVARDKVGQALRDAARLQDEKQKSRTVDLSPSLSSHCQQDGQCQVVAEPNIFELEEEVSGGENNDVSMGKHSSRHSAIKWAHTEYIGKFSPASPTTSNNEDTHPRAGKNRSFWFRRNALQMPAYNSSNEVTTAFAESADEDITSIDDHDQQQHRQHQQQELAPGASSTMLFSSDDDVLLPSSLPSLPSSPALPSSSLGGILETADFLLEWFENDNA</sequence>
<reference evidence="3" key="1">
    <citation type="submission" date="2023-08" db="EMBL/GenBank/DDBJ databases">
        <authorList>
            <person name="Audoor S."/>
            <person name="Bilcke G."/>
        </authorList>
    </citation>
    <scope>NUCLEOTIDE SEQUENCE</scope>
</reference>
<dbReference type="EMBL" id="CAKOGP040000003">
    <property type="protein sequence ID" value="CAJ1926492.1"/>
    <property type="molecule type" value="Genomic_DNA"/>
</dbReference>
<gene>
    <name evidence="3" type="ORF">CYCCA115_LOCUS1221</name>
</gene>
<name>A0AAD2CCQ5_9STRA</name>
<protein>
    <recommendedName>
        <fullName evidence="2">DUF6824 domain-containing protein</fullName>
    </recommendedName>
</protein>
<dbReference type="Proteomes" id="UP001295423">
    <property type="component" value="Unassembled WGS sequence"/>
</dbReference>
<dbReference type="Pfam" id="PF20710">
    <property type="entry name" value="DUF6824"/>
    <property type="match status" value="1"/>
</dbReference>
<feature type="domain" description="DUF6824" evidence="2">
    <location>
        <begin position="3"/>
        <end position="59"/>
    </location>
</feature>
<evidence type="ECO:0000313" key="3">
    <source>
        <dbReference type="EMBL" id="CAJ1926492.1"/>
    </source>
</evidence>
<comment type="caution">
    <text evidence="3">The sequence shown here is derived from an EMBL/GenBank/DDBJ whole genome shotgun (WGS) entry which is preliminary data.</text>
</comment>
<accession>A0AAD2CCQ5</accession>
<evidence type="ECO:0000256" key="1">
    <source>
        <dbReference type="SAM" id="MobiDB-lite"/>
    </source>
</evidence>
<dbReference type="InterPro" id="IPR049227">
    <property type="entry name" value="DUF6824"/>
</dbReference>
<evidence type="ECO:0000313" key="4">
    <source>
        <dbReference type="Proteomes" id="UP001295423"/>
    </source>
</evidence>
<keyword evidence="4" id="KW-1185">Reference proteome</keyword>